<proteinExistence type="predicted"/>
<evidence type="ECO:0000313" key="3">
    <source>
        <dbReference type="Proteomes" id="UP000270673"/>
    </source>
</evidence>
<feature type="chain" id="PRO_5018607400" description="Lipocalin-like domain-containing protein" evidence="1">
    <location>
        <begin position="20"/>
        <end position="269"/>
    </location>
</feature>
<keyword evidence="1" id="KW-0732">Signal</keyword>
<organism evidence="2 3">
    <name type="scientific">Butyricimonas faecalis</name>
    <dbReference type="NCBI Taxonomy" id="2093856"/>
    <lineage>
        <taxon>Bacteria</taxon>
        <taxon>Pseudomonadati</taxon>
        <taxon>Bacteroidota</taxon>
        <taxon>Bacteroidia</taxon>
        <taxon>Bacteroidales</taxon>
        <taxon>Odoribacteraceae</taxon>
        <taxon>Butyricimonas</taxon>
    </lineage>
</organism>
<keyword evidence="3" id="KW-1185">Reference proteome</keyword>
<reference evidence="2 3" key="1">
    <citation type="submission" date="2018-10" db="EMBL/GenBank/DDBJ databases">
        <title>Butyricimonas faecalis sp. nov., isolated from human faeces and emended description of the genus Butyricimonas.</title>
        <authorList>
            <person name="Le Roy T."/>
            <person name="Van der Smissen P."/>
            <person name="Paquot A."/>
            <person name="Delzenne N."/>
            <person name="Muccioli G."/>
            <person name="Collet J.-F."/>
            <person name="Cani P.D."/>
        </authorList>
    </citation>
    <scope>NUCLEOTIDE SEQUENCE [LARGE SCALE GENOMIC DNA]</scope>
    <source>
        <strain evidence="2 3">H184</strain>
    </source>
</reference>
<dbReference type="PROSITE" id="PS51257">
    <property type="entry name" value="PROKAR_LIPOPROTEIN"/>
    <property type="match status" value="1"/>
</dbReference>
<dbReference type="OrthoDB" id="1047503at2"/>
<name>A0A3Q9ITW3_9BACT</name>
<dbReference type="Proteomes" id="UP000270673">
    <property type="component" value="Chromosome"/>
</dbReference>
<dbReference type="EMBL" id="CP032819">
    <property type="protein sequence ID" value="AZS31671.1"/>
    <property type="molecule type" value="Genomic_DNA"/>
</dbReference>
<evidence type="ECO:0000313" key="2">
    <source>
        <dbReference type="EMBL" id="AZS31671.1"/>
    </source>
</evidence>
<protein>
    <recommendedName>
        <fullName evidence="4">Lipocalin-like domain-containing protein</fullName>
    </recommendedName>
</protein>
<sequence length="269" mass="29777">MKNKFLLLLILGVAFFAGCNNDDDDDNALVGTWNLTALQEFDTQTPPYVSGPFALNWEAEEGTKLMGVGTEYMVAVVDQVANKALVKVLKDITFQKNGQVVATYSDAGIGGEETDTPVTPNWKVSEAKYLKYKVVSDNQLQLYLNVENILKEADINIDNMTSMSTQLETEDLQKLMSFVTKVSKEGIAVSYVLSENLDKLTITLDKAFFDQVMTLLPVLVKLIPSDSDSDSDSDSGNDMMVSLIQTISEQLPDVWAKTTKFEVSLKLEK</sequence>
<evidence type="ECO:0008006" key="4">
    <source>
        <dbReference type="Google" id="ProtNLM"/>
    </source>
</evidence>
<feature type="signal peptide" evidence="1">
    <location>
        <begin position="1"/>
        <end position="19"/>
    </location>
</feature>
<evidence type="ECO:0000256" key="1">
    <source>
        <dbReference type="SAM" id="SignalP"/>
    </source>
</evidence>
<dbReference type="AlphaFoldDB" id="A0A3Q9ITW3"/>
<dbReference type="RefSeq" id="WP_106624093.1">
    <property type="nucleotide sequence ID" value="NZ_CP032819.1"/>
</dbReference>
<dbReference type="KEGG" id="buy:D8S85_20355"/>
<accession>A0A3Q9ITW3</accession>
<gene>
    <name evidence="2" type="ORF">D8S85_20355</name>
</gene>